<dbReference type="AlphaFoldDB" id="A0A7G9R2Q9"/>
<organism evidence="2 3">
    <name type="scientific">Phycicoccus endophyticus</name>
    <dbReference type="NCBI Taxonomy" id="1690220"/>
    <lineage>
        <taxon>Bacteria</taxon>
        <taxon>Bacillati</taxon>
        <taxon>Actinomycetota</taxon>
        <taxon>Actinomycetes</taxon>
        <taxon>Micrococcales</taxon>
        <taxon>Intrasporangiaceae</taxon>
        <taxon>Phycicoccus</taxon>
    </lineage>
</organism>
<dbReference type="EMBL" id="CP060712">
    <property type="protein sequence ID" value="QNN49884.1"/>
    <property type="molecule type" value="Genomic_DNA"/>
</dbReference>
<dbReference type="Proteomes" id="UP000515976">
    <property type="component" value="Chromosome"/>
</dbReference>
<protein>
    <recommendedName>
        <fullName evidence="1">Acetophenone carboxylase-like C-terminal domain-containing protein</fullName>
    </recommendedName>
</protein>
<evidence type="ECO:0000313" key="2">
    <source>
        <dbReference type="EMBL" id="QNN49884.1"/>
    </source>
</evidence>
<name>A0A7G9R2Q9_9MICO</name>
<proteinExistence type="predicted"/>
<reference evidence="2 3" key="1">
    <citation type="submission" date="2020-08" db="EMBL/GenBank/DDBJ databases">
        <title>Genome sequence of Phycicoccus endophyticus JCM 31784T.</title>
        <authorList>
            <person name="Hyun D.-W."/>
            <person name="Bae J.-W."/>
        </authorList>
    </citation>
    <scope>NUCLEOTIDE SEQUENCE [LARGE SCALE GENOMIC DNA]</scope>
    <source>
        <strain evidence="2 3">JCM 31784</strain>
    </source>
</reference>
<dbReference type="KEGG" id="pei:H9L10_01990"/>
<sequence length="64" mass="7056">MCFDPDVGYVDTPVLWRPELRAGDRLVGPAVVEEFGSTVPVHPGVEMRVDPWGNLVLTPPLEAR</sequence>
<keyword evidence="3" id="KW-1185">Reference proteome</keyword>
<accession>A0A7G9R2Q9</accession>
<gene>
    <name evidence="2" type="ORF">H9L10_01990</name>
</gene>
<dbReference type="InterPro" id="IPR049517">
    <property type="entry name" value="ACX-like_C"/>
</dbReference>
<feature type="domain" description="Acetophenone carboxylase-like C-terminal" evidence="1">
    <location>
        <begin position="18"/>
        <end position="52"/>
    </location>
</feature>
<evidence type="ECO:0000313" key="3">
    <source>
        <dbReference type="Proteomes" id="UP000515976"/>
    </source>
</evidence>
<evidence type="ECO:0000259" key="1">
    <source>
        <dbReference type="Pfam" id="PF19278"/>
    </source>
</evidence>
<dbReference type="Pfam" id="PF19278">
    <property type="entry name" value="Hydant_A_C"/>
    <property type="match status" value="1"/>
</dbReference>
<dbReference type="RefSeq" id="WP_187566744.1">
    <property type="nucleotide sequence ID" value="NZ_CP060712.1"/>
</dbReference>